<organism evidence="1 2">
    <name type="scientific">Dentipellis fragilis</name>
    <dbReference type="NCBI Taxonomy" id="205917"/>
    <lineage>
        <taxon>Eukaryota</taxon>
        <taxon>Fungi</taxon>
        <taxon>Dikarya</taxon>
        <taxon>Basidiomycota</taxon>
        <taxon>Agaricomycotina</taxon>
        <taxon>Agaricomycetes</taxon>
        <taxon>Russulales</taxon>
        <taxon>Hericiaceae</taxon>
        <taxon>Dentipellis</taxon>
    </lineage>
</organism>
<proteinExistence type="predicted"/>
<dbReference type="EMBL" id="SEOQ01000338">
    <property type="protein sequence ID" value="TFY65381.1"/>
    <property type="molecule type" value="Genomic_DNA"/>
</dbReference>
<sequence>MHPPATPPRTGVRPHRAAPLFPFLVPPPDRPAPASRAALCFASSSPHGHLIHVAMALKLRAAALHSVYSAPQQ</sequence>
<protein>
    <submittedName>
        <fullName evidence="1">Uncharacterized protein</fullName>
    </submittedName>
</protein>
<accession>A0A4Y9YUY5</accession>
<name>A0A4Y9YUY5_9AGAM</name>
<evidence type="ECO:0000313" key="1">
    <source>
        <dbReference type="EMBL" id="TFY65381.1"/>
    </source>
</evidence>
<keyword evidence="2" id="KW-1185">Reference proteome</keyword>
<evidence type="ECO:0000313" key="2">
    <source>
        <dbReference type="Proteomes" id="UP000298327"/>
    </source>
</evidence>
<gene>
    <name evidence="1" type="ORF">EVG20_g5610</name>
</gene>
<dbReference type="AlphaFoldDB" id="A0A4Y9YUY5"/>
<dbReference type="Proteomes" id="UP000298327">
    <property type="component" value="Unassembled WGS sequence"/>
</dbReference>
<comment type="caution">
    <text evidence="1">The sequence shown here is derived from an EMBL/GenBank/DDBJ whole genome shotgun (WGS) entry which is preliminary data.</text>
</comment>
<reference evidence="1 2" key="1">
    <citation type="submission" date="2019-02" db="EMBL/GenBank/DDBJ databases">
        <title>Genome sequencing of the rare red list fungi Dentipellis fragilis.</title>
        <authorList>
            <person name="Buettner E."/>
            <person name="Kellner H."/>
        </authorList>
    </citation>
    <scope>NUCLEOTIDE SEQUENCE [LARGE SCALE GENOMIC DNA]</scope>
    <source>
        <strain evidence="1 2">DSM 105465</strain>
    </source>
</reference>